<keyword evidence="3" id="KW-1185">Reference proteome</keyword>
<organism evidence="2 3">
    <name type="scientific">Streptococcus sobrinus</name>
    <dbReference type="NCBI Taxonomy" id="1310"/>
    <lineage>
        <taxon>Bacteria</taxon>
        <taxon>Bacillati</taxon>
        <taxon>Bacillota</taxon>
        <taxon>Bacilli</taxon>
        <taxon>Lactobacillales</taxon>
        <taxon>Streptococcaceae</taxon>
        <taxon>Streptococcus</taxon>
    </lineage>
</organism>
<proteinExistence type="predicted"/>
<reference evidence="2 3" key="1">
    <citation type="submission" date="2018-05" db="EMBL/GenBank/DDBJ databases">
        <title>Complete genome sequences of Streptococcus sobrinus.</title>
        <authorList>
            <person name="Sales M."/>
            <person name="Jensen P.A."/>
        </authorList>
    </citation>
    <scope>NUCLEOTIDE SEQUENCE [LARGE SCALE GENOMIC DNA]</scope>
    <source>
        <strain evidence="2 3">SL1</strain>
    </source>
</reference>
<accession>A0ABN5LNU2</accession>
<dbReference type="InterPro" id="IPR025164">
    <property type="entry name" value="Toastrack_DUF4097"/>
</dbReference>
<name>A0ABN5LNU2_9STRE</name>
<protein>
    <recommendedName>
        <fullName evidence="1">DUF4097 domain-containing protein</fullName>
    </recommendedName>
</protein>
<dbReference type="EMBL" id="CP029490">
    <property type="protein sequence ID" value="AWN21727.1"/>
    <property type="molecule type" value="Genomic_DNA"/>
</dbReference>
<dbReference type="GeneID" id="93924949"/>
<sequence>MKRWKKITLISGITLILSGAVIGYIGQVSGGLDGILQENRGQVRHVEKKLDQFDQIDLEGNYYDISVKTTTDKEASISYYTSKKAKVDYKVADKKLSLKQSTKGIGVVHFFNLSLLAQLADHKSEDLNTILISLPKGQSLSSIKSRLNIRGLKLDGLTVKQLDADVNIGSLSIKNSRIEAGRADINTGAAEISNSQLSNLTMINDTGSIDLDNVILTSSNISLSTGSLYGEDLTFKKTNKISADTGSIDLSLKDYHLTVSSHADTGGSDISDKLINSKDNFLDLKADTGSINIE</sequence>
<gene>
    <name evidence="2" type="ORF">DK182_10585</name>
</gene>
<evidence type="ECO:0000313" key="2">
    <source>
        <dbReference type="EMBL" id="AWN21727.1"/>
    </source>
</evidence>
<evidence type="ECO:0000313" key="3">
    <source>
        <dbReference type="Proteomes" id="UP000245369"/>
    </source>
</evidence>
<dbReference type="RefSeq" id="WP_019785376.1">
    <property type="nucleotide sequence ID" value="NZ_CP029490.1"/>
</dbReference>
<feature type="domain" description="DUF4097" evidence="1">
    <location>
        <begin position="54"/>
        <end position="271"/>
    </location>
</feature>
<dbReference type="Pfam" id="PF13349">
    <property type="entry name" value="DUF4097"/>
    <property type="match status" value="1"/>
</dbReference>
<evidence type="ECO:0000259" key="1">
    <source>
        <dbReference type="Pfam" id="PF13349"/>
    </source>
</evidence>
<dbReference type="Proteomes" id="UP000245369">
    <property type="component" value="Chromosome"/>
</dbReference>